<accession>A0ABU5V3Q5</accession>
<dbReference type="InterPro" id="IPR036291">
    <property type="entry name" value="NAD(P)-bd_dom_sf"/>
</dbReference>
<dbReference type="SUPFAM" id="SSF56059">
    <property type="entry name" value="Glutathione synthetase ATP-binding domain-like"/>
    <property type="match status" value="1"/>
</dbReference>
<dbReference type="InterPro" id="IPR003781">
    <property type="entry name" value="CoA-bd"/>
</dbReference>
<dbReference type="Gene3D" id="3.40.50.261">
    <property type="entry name" value="Succinyl-CoA synthetase domains"/>
    <property type="match status" value="2"/>
</dbReference>
<dbReference type="Gene3D" id="3.40.50.720">
    <property type="entry name" value="NAD(P)-binding Rossmann-like Domain"/>
    <property type="match status" value="1"/>
</dbReference>
<evidence type="ECO:0000259" key="1">
    <source>
        <dbReference type="SMART" id="SM00881"/>
    </source>
</evidence>
<name>A0ABU5V3Q5_9GAMM</name>
<dbReference type="GO" id="GO:0016874">
    <property type="term" value="F:ligase activity"/>
    <property type="evidence" value="ECO:0007669"/>
    <property type="project" value="UniProtKB-KW"/>
</dbReference>
<dbReference type="Proteomes" id="UP001301653">
    <property type="component" value="Unassembled WGS sequence"/>
</dbReference>
<dbReference type="SUPFAM" id="SSF52210">
    <property type="entry name" value="Succinyl-CoA synthetase domains"/>
    <property type="match status" value="2"/>
</dbReference>
<dbReference type="Gene3D" id="3.30.1490.20">
    <property type="entry name" value="ATP-grasp fold, A domain"/>
    <property type="match status" value="1"/>
</dbReference>
<proteinExistence type="predicted"/>
<dbReference type="SUPFAM" id="SSF51735">
    <property type="entry name" value="NAD(P)-binding Rossmann-fold domains"/>
    <property type="match status" value="1"/>
</dbReference>
<dbReference type="InterPro" id="IPR016102">
    <property type="entry name" value="Succinyl-CoA_synth-like"/>
</dbReference>
<dbReference type="RefSeq" id="WP_323438287.1">
    <property type="nucleotide sequence ID" value="NZ_JAYFUH010000074.1"/>
</dbReference>
<dbReference type="SMART" id="SM00881">
    <property type="entry name" value="CoA_binding"/>
    <property type="match status" value="1"/>
</dbReference>
<reference evidence="2 3" key="1">
    <citation type="submission" date="2023-12" db="EMBL/GenBank/DDBJ databases">
        <title>Stenotrophomonas guangdongensis sp. nov., isolated from wilted pepper plants (Capsicum annuum).</title>
        <authorList>
            <person name="Qiu M."/>
            <person name="Li Y."/>
            <person name="Liu Q."/>
            <person name="Zhang X."/>
            <person name="Huang Y."/>
            <person name="Guo R."/>
            <person name="Hu M."/>
            <person name="Zhou J."/>
            <person name="Zhou X."/>
        </authorList>
    </citation>
    <scope>NUCLEOTIDE SEQUENCE [LARGE SCALE GENOMIC DNA]</scope>
    <source>
        <strain evidence="2 3">MH1</strain>
    </source>
</reference>
<organism evidence="2 3">
    <name type="scientific">Stenotrophomonas capsici</name>
    <dbReference type="NCBI Taxonomy" id="3110230"/>
    <lineage>
        <taxon>Bacteria</taxon>
        <taxon>Pseudomonadati</taxon>
        <taxon>Pseudomonadota</taxon>
        <taxon>Gammaproteobacteria</taxon>
        <taxon>Lysobacterales</taxon>
        <taxon>Lysobacteraceae</taxon>
        <taxon>Stenotrophomonas</taxon>
    </lineage>
</organism>
<evidence type="ECO:0000313" key="3">
    <source>
        <dbReference type="Proteomes" id="UP001301653"/>
    </source>
</evidence>
<sequence>MNARLNAHADAPASLDGLLRPRAIALVGATERSRWSNGAFANLGELGYAGQVHVVNPRGGHIHGLRAAASCRAIGEPVDAALLMVPAHAIEDAFGDLHEAGIANAVILTSGFAETGEDGARRQAALAGLARQHQVNLLGPNCLGLINYIDRIALWTIGLPTRLTGNVALISQSGATASYIADHAGRQGVGLSYIVSTGNEADLSVARLVDYMVDDEATRVICLFLETTRDTATLAAAARRALAAGKPVVALKIGTSPVTAKAAQAHTGSLVGDDRVFDAACRQLGIIRVHSIDDLVATAALLSRLRPRGGANVAAIAISGGICEIAADRAEASGLALPELSVRSRDALDEVMPSFGTPHNPLDLTGAAILDPALFARSIKVLDQDPDIGLIACLYDLPTEPRHGYSQQVIQQVGQAFSAASTPGVLLSIAPRPVPDFSRMLAEHHGLVYLGVGLDRGVAAIAQAQWWARQHPLSPQPSRTALPAGEDVQRPRSERETLDFLVTQGVPVVPARMATDPVQAQGHAASFNGPVVLKIASPDIAHKSDVGGVCLDVAVEEAADAYQQVRHAVASARPDARIDGVLVSPMRRHGIELLVGVVRDPQWGPTLAVGLGGVWVELFKDSSLRLLPVGAEDVLAMLGELRCSALLDGYRGGPVVDRRWLAEVIARIGDAALALGPDLASLEVNPLLASGGRIEALDGLVVWNTPVEPAQ</sequence>
<dbReference type="PANTHER" id="PTHR42793:SF4">
    <property type="entry name" value="BLL6376 PROTEIN"/>
    <property type="match status" value="1"/>
</dbReference>
<dbReference type="Pfam" id="PF13549">
    <property type="entry name" value="ATP-grasp_5"/>
    <property type="match status" value="1"/>
</dbReference>
<protein>
    <submittedName>
        <fullName evidence="2">Acetate--CoA ligase family protein</fullName>
    </submittedName>
</protein>
<dbReference type="InterPro" id="IPR032875">
    <property type="entry name" value="Succ_CoA_lig_flav_dom"/>
</dbReference>
<dbReference type="Pfam" id="PF13607">
    <property type="entry name" value="Succ_CoA_lig"/>
    <property type="match status" value="1"/>
</dbReference>
<keyword evidence="3" id="KW-1185">Reference proteome</keyword>
<dbReference type="InterPro" id="IPR013815">
    <property type="entry name" value="ATP_grasp_subdomain_1"/>
</dbReference>
<dbReference type="Pfam" id="PF13380">
    <property type="entry name" value="CoA_binding_2"/>
    <property type="match status" value="1"/>
</dbReference>
<gene>
    <name evidence="2" type="ORF">VA603_06370</name>
</gene>
<feature type="domain" description="CoA-binding" evidence="1">
    <location>
        <begin position="18"/>
        <end position="112"/>
    </location>
</feature>
<dbReference type="EMBL" id="JAYFUH010000074">
    <property type="protein sequence ID" value="MEA5667160.1"/>
    <property type="molecule type" value="Genomic_DNA"/>
</dbReference>
<dbReference type="Gene3D" id="3.30.470.20">
    <property type="entry name" value="ATP-grasp fold, B domain"/>
    <property type="match status" value="1"/>
</dbReference>
<comment type="caution">
    <text evidence="2">The sequence shown here is derived from an EMBL/GenBank/DDBJ whole genome shotgun (WGS) entry which is preliminary data.</text>
</comment>
<evidence type="ECO:0000313" key="2">
    <source>
        <dbReference type="EMBL" id="MEA5667160.1"/>
    </source>
</evidence>
<keyword evidence="2" id="KW-0436">Ligase</keyword>
<dbReference type="PANTHER" id="PTHR42793">
    <property type="entry name" value="COA BINDING DOMAIN CONTAINING PROTEIN"/>
    <property type="match status" value="1"/>
</dbReference>